<dbReference type="Proteomes" id="UP001451303">
    <property type="component" value="Unassembled WGS sequence"/>
</dbReference>
<reference evidence="1 2" key="1">
    <citation type="submission" date="2023-09" db="EMBL/GenBank/DDBJ databases">
        <title>Multi-omics analysis of a traditional fermented food reveals byproduct-associated fungal strains for waste-to-food upcycling.</title>
        <authorList>
            <consortium name="Lawrence Berkeley National Laboratory"/>
            <person name="Rekdal V.M."/>
            <person name="Villalobos-Escobedo J.M."/>
            <person name="Rodriguez-Valeron N."/>
            <person name="Garcia M.O."/>
            <person name="Vasquez D.P."/>
            <person name="Damayanti I."/>
            <person name="Sorensen P.M."/>
            <person name="Baidoo E.E."/>
            <person name="De Carvalho A.C."/>
            <person name="Riley R."/>
            <person name="Lipzen A."/>
            <person name="He G."/>
            <person name="Yan M."/>
            <person name="Haridas S."/>
            <person name="Daum C."/>
            <person name="Yoshinaga Y."/>
            <person name="Ng V."/>
            <person name="Grigoriev I.V."/>
            <person name="Munk R."/>
            <person name="Nuraida L."/>
            <person name="Wijaya C.H."/>
            <person name="Morales P.-C."/>
            <person name="Keasling J.D."/>
        </authorList>
    </citation>
    <scope>NUCLEOTIDE SEQUENCE [LARGE SCALE GENOMIC DNA]</scope>
    <source>
        <strain evidence="1 2">FGSC 2613</strain>
    </source>
</reference>
<keyword evidence="2" id="KW-1185">Reference proteome</keyword>
<protein>
    <submittedName>
        <fullName evidence="1">Uncharacterized protein</fullName>
    </submittedName>
</protein>
<accession>A0ABR3D8S7</accession>
<evidence type="ECO:0000313" key="2">
    <source>
        <dbReference type="Proteomes" id="UP001451303"/>
    </source>
</evidence>
<sequence length="91" mass="10542">MLCYAYFHVVLCVLCPVHEPSVIHFYPIPPPIIISPKRDLPGLLPKESVRYIQMEQRNRAALPNLGEEVPSTTSHHNKLDTYYYTTHLLRV</sequence>
<comment type="caution">
    <text evidence="1">The sequence shown here is derived from an EMBL/GenBank/DDBJ whole genome shotgun (WGS) entry which is preliminary data.</text>
</comment>
<organism evidence="1 2">
    <name type="scientific">Neurospora intermedia</name>
    <dbReference type="NCBI Taxonomy" id="5142"/>
    <lineage>
        <taxon>Eukaryota</taxon>
        <taxon>Fungi</taxon>
        <taxon>Dikarya</taxon>
        <taxon>Ascomycota</taxon>
        <taxon>Pezizomycotina</taxon>
        <taxon>Sordariomycetes</taxon>
        <taxon>Sordariomycetidae</taxon>
        <taxon>Sordariales</taxon>
        <taxon>Sordariaceae</taxon>
        <taxon>Neurospora</taxon>
    </lineage>
</organism>
<dbReference type="EMBL" id="JAVLET010000006">
    <property type="protein sequence ID" value="KAL0469088.1"/>
    <property type="molecule type" value="Genomic_DNA"/>
</dbReference>
<gene>
    <name evidence="1" type="ORF">QR685DRAFT_529715</name>
</gene>
<proteinExistence type="predicted"/>
<name>A0ABR3D8S7_NEUIN</name>
<evidence type="ECO:0000313" key="1">
    <source>
        <dbReference type="EMBL" id="KAL0469088.1"/>
    </source>
</evidence>